<dbReference type="Gene3D" id="3.50.50.60">
    <property type="entry name" value="FAD/NAD(P)-binding domain"/>
    <property type="match status" value="1"/>
</dbReference>
<dbReference type="PANTHER" id="PTHR42923:SF17">
    <property type="entry name" value="AMINE OXIDASE DOMAIN-CONTAINING PROTEIN"/>
    <property type="match status" value="1"/>
</dbReference>
<dbReference type="AlphaFoldDB" id="A0A3N1PFL3"/>
<dbReference type="GO" id="GO:0016491">
    <property type="term" value="F:oxidoreductase activity"/>
    <property type="evidence" value="ECO:0007669"/>
    <property type="project" value="InterPro"/>
</dbReference>
<reference evidence="2 3" key="1">
    <citation type="submission" date="2018-11" db="EMBL/GenBank/DDBJ databases">
        <title>Genomic Encyclopedia of Type Strains, Phase IV (KMG-IV): sequencing the most valuable type-strain genomes for metagenomic binning, comparative biology and taxonomic classification.</title>
        <authorList>
            <person name="Goeker M."/>
        </authorList>
    </citation>
    <scope>NUCLEOTIDE SEQUENCE [LARGE SCALE GENOMIC DNA]</scope>
    <source>
        <strain evidence="2 3">DSM 21945</strain>
    </source>
</reference>
<evidence type="ECO:0000313" key="2">
    <source>
        <dbReference type="EMBL" id="ROQ27445.1"/>
    </source>
</evidence>
<protein>
    <submittedName>
        <fullName evidence="2">Putative NAD/FAD-binding protein</fullName>
    </submittedName>
</protein>
<name>A0A3N1PFL3_9GAMM</name>
<feature type="domain" description="Amine oxidase" evidence="1">
    <location>
        <begin position="11"/>
        <end position="284"/>
    </location>
</feature>
<dbReference type="InterPro" id="IPR036188">
    <property type="entry name" value="FAD/NAD-bd_sf"/>
</dbReference>
<gene>
    <name evidence="2" type="ORF">EDC28_10495</name>
</gene>
<sequence>MKRIAVVGSGIAGMTAAYYLSRQHQVSLFEAGTRLGGHTHTVDVAVDGEKSAIDTGFIVFNDRTYPNFRRLLAELGVAYQPTEMSFSVRNDGANLEYNGHSLRTLFAQKRNLLRPAFWRLIRDILRFNKAAKLEAAKSGSQTLGDFLAEGQFGPLFIDNYLLPMGAAIWSMGLDEMRDFPLSFFARFFENHGLLDVANRPQWFTIVGGSRQYIAPLTAPFKDNIHLATPINRIERLGGQVRLISDGKDWLFDEVVLACHADQALAMLAAPSAAENQVLGALGFNDNDVVLHLDTGHLPKRQAAWASWNYRMGRSRQKAVLTYQMNILQCLDKRHQYLVTLNDEVDEAKVLGRYRYSHPVYTLAAIKAQQQWRDISGVDGVHYCGAYWFNGFHEDGVNSALRVCSALGVSP</sequence>
<evidence type="ECO:0000313" key="3">
    <source>
        <dbReference type="Proteomes" id="UP000268033"/>
    </source>
</evidence>
<dbReference type="Pfam" id="PF01593">
    <property type="entry name" value="Amino_oxidase"/>
    <property type="match status" value="1"/>
</dbReference>
<dbReference type="Gene3D" id="3.30.70.1990">
    <property type="match status" value="1"/>
</dbReference>
<accession>A0A3N1PFL3</accession>
<dbReference type="RefSeq" id="WP_123421308.1">
    <property type="nucleotide sequence ID" value="NZ_RJUL01000004.1"/>
</dbReference>
<organism evidence="2 3">
    <name type="scientific">Gallaecimonas pentaromativorans</name>
    <dbReference type="NCBI Taxonomy" id="584787"/>
    <lineage>
        <taxon>Bacteria</taxon>
        <taxon>Pseudomonadati</taxon>
        <taxon>Pseudomonadota</taxon>
        <taxon>Gammaproteobacteria</taxon>
        <taxon>Enterobacterales</taxon>
        <taxon>Gallaecimonadaceae</taxon>
        <taxon>Gallaecimonas</taxon>
    </lineage>
</organism>
<dbReference type="STRING" id="584787.GCA_001247655_02534"/>
<dbReference type="InterPro" id="IPR002937">
    <property type="entry name" value="Amino_oxidase"/>
</dbReference>
<proteinExistence type="predicted"/>
<dbReference type="FunFam" id="1.10.405.20:FF:000001">
    <property type="entry name" value="Amine oxidase"/>
    <property type="match status" value="1"/>
</dbReference>
<dbReference type="Gene3D" id="1.10.405.20">
    <property type="match status" value="1"/>
</dbReference>
<comment type="caution">
    <text evidence="2">The sequence shown here is derived from an EMBL/GenBank/DDBJ whole genome shotgun (WGS) entry which is preliminary data.</text>
</comment>
<dbReference type="PANTHER" id="PTHR42923">
    <property type="entry name" value="PROTOPORPHYRINOGEN OXIDASE"/>
    <property type="match status" value="1"/>
</dbReference>
<keyword evidence="3" id="KW-1185">Reference proteome</keyword>
<evidence type="ECO:0000259" key="1">
    <source>
        <dbReference type="Pfam" id="PF01593"/>
    </source>
</evidence>
<dbReference type="Proteomes" id="UP000268033">
    <property type="component" value="Unassembled WGS sequence"/>
</dbReference>
<dbReference type="InterPro" id="IPR050464">
    <property type="entry name" value="Zeta_carotene_desat/Oxidored"/>
</dbReference>
<dbReference type="EMBL" id="RJUL01000004">
    <property type="protein sequence ID" value="ROQ27445.1"/>
    <property type="molecule type" value="Genomic_DNA"/>
</dbReference>
<dbReference type="SUPFAM" id="SSF51905">
    <property type="entry name" value="FAD/NAD(P)-binding domain"/>
    <property type="match status" value="1"/>
</dbReference>